<proteinExistence type="predicted"/>
<dbReference type="AlphaFoldDB" id="A0AAW0CZC6"/>
<organism evidence="3 4">
    <name type="scientific">Paramarasmius palmivorus</name>
    <dbReference type="NCBI Taxonomy" id="297713"/>
    <lineage>
        <taxon>Eukaryota</taxon>
        <taxon>Fungi</taxon>
        <taxon>Dikarya</taxon>
        <taxon>Basidiomycota</taxon>
        <taxon>Agaricomycotina</taxon>
        <taxon>Agaricomycetes</taxon>
        <taxon>Agaricomycetidae</taxon>
        <taxon>Agaricales</taxon>
        <taxon>Marasmiineae</taxon>
        <taxon>Marasmiaceae</taxon>
        <taxon>Paramarasmius</taxon>
    </lineage>
</organism>
<feature type="compositionally biased region" description="Polar residues" evidence="1">
    <location>
        <begin position="23"/>
        <end position="35"/>
    </location>
</feature>
<feature type="region of interest" description="Disordered" evidence="1">
    <location>
        <begin position="155"/>
        <end position="204"/>
    </location>
</feature>
<dbReference type="InterPro" id="IPR013665">
    <property type="entry name" value="Sfi1_dom"/>
</dbReference>
<feature type="domain" description="Sfi1 spindle body" evidence="2">
    <location>
        <begin position="304"/>
        <end position="397"/>
    </location>
</feature>
<evidence type="ECO:0000313" key="3">
    <source>
        <dbReference type="EMBL" id="KAK7043628.1"/>
    </source>
</evidence>
<feature type="region of interest" description="Disordered" evidence="1">
    <location>
        <begin position="1016"/>
        <end position="1139"/>
    </location>
</feature>
<dbReference type="EMBL" id="JAYKXP010000028">
    <property type="protein sequence ID" value="KAK7043628.1"/>
    <property type="molecule type" value="Genomic_DNA"/>
</dbReference>
<evidence type="ECO:0000313" key="4">
    <source>
        <dbReference type="Proteomes" id="UP001383192"/>
    </source>
</evidence>
<accession>A0AAW0CZC6</accession>
<keyword evidence="4" id="KW-1185">Reference proteome</keyword>
<feature type="compositionally biased region" description="Polar residues" evidence="1">
    <location>
        <begin position="241"/>
        <end position="250"/>
    </location>
</feature>
<feature type="compositionally biased region" description="Basic and acidic residues" evidence="1">
    <location>
        <begin position="159"/>
        <end position="168"/>
    </location>
</feature>
<sequence>MFGFRPSRSSPPAKRNLPEKPASAQSPDVSHSSQVTAPELTGLSHDDVELLDAIIERAGATATTFLTVFKAYNDVLQERGMNPKEVFYYGKLLKLGTMRGGSWSDKWEMIKQQNSYGSYQGSRGLQHGKASIPIVRKPPLPSTTATQSLTDDLFSSASHVEEDSEHLPSETSIDGDTEVPTERLSSPFNPRRLSPDPSDLTNNTLGLEIEDYPLLSAPSQYRPGYRPSQRNRWDYEPSTPFAETSSSTPPSYRAAVRATPIPKALPMDSISSIGIDRHSVLKPPVSVVPKGRERSNSAINEEDAWKKIKMAHDEKEADRFRDDKLLERCWDIWKQGFNWIITTNSQIGEARDNLVIRIHLQRWRQRAAAHQELYSRVASVANARTLKAVFKAWKERTAERVKEKQQAAWRQEMRSKMAIVRKRHNEGIKREFFLRWRRAYQLRMAELHYNEQTAVRCYARWKEKLHGIYQLEASADQAYYEAFVTRFWDHWRRAAELRIPERIIDNRVALRIKGEALTVWKKHWNDIRTADSFYHLNLAKRVLRSWKAARDRITSLEHRANKHIARQDDILLRAVMRVWKAHERGKLLEKVKAFRLVRNALAIWKMRLRSQRRLEDIALRFSQRLNNSTTKLAMQRWREVHASHINAQIFATQFYTSQLMQRTILEWRLRLFKLLKMQKKARLVERYFIVRRYWTIMKEKHQEKVRLSKLQQLERNKLRAYFELWSNRAKKQRLLREAEQIIQDRVRKRILSDTLQHWTLRVVEIKDRELRVAQEVNRRSREALLMYVESWHHEVVELTVKISTAFNKWKRVYARHEEELSLMQSYQDIKREEKFKRIFYRWLAAARAARHRRLALQEKEEERRIATLTLFWDTWRERYKAARLQPLEYELIISNAARLKYRAFITWQAKTKSLPAIKFHASHVKATYWKIWVDQLPRALQARKAREHDKLSVLRKCFEKWVQKHRTKLSLKAVARARYFPVASAKPTVSRPIATRPFPSTTASVSTTARSLFPRRALRVEESESEDSEVAGPSEPPVRYSRPLSARTGLLYPSKARTDPSPARTQLSNPRTREPSPARSIQSTDPIPWYARNRSPTRVPPPPSSVAGTEGRSSIWQELREVQRKSHTPSEYSRRRDPP</sequence>
<protein>
    <recommendedName>
        <fullName evidence="2">Sfi1 spindle body domain-containing protein</fullName>
    </recommendedName>
</protein>
<name>A0AAW0CZC6_9AGAR</name>
<evidence type="ECO:0000259" key="2">
    <source>
        <dbReference type="Pfam" id="PF08457"/>
    </source>
</evidence>
<gene>
    <name evidence="3" type="ORF">VNI00_008239</name>
</gene>
<feature type="domain" description="Sfi1 spindle body" evidence="2">
    <location>
        <begin position="409"/>
        <end position="713"/>
    </location>
</feature>
<evidence type="ECO:0000256" key="1">
    <source>
        <dbReference type="SAM" id="MobiDB-lite"/>
    </source>
</evidence>
<feature type="region of interest" description="Disordered" evidence="1">
    <location>
        <begin position="217"/>
        <end position="252"/>
    </location>
</feature>
<feature type="region of interest" description="Disordered" evidence="1">
    <location>
        <begin position="1"/>
        <end position="35"/>
    </location>
</feature>
<dbReference type="Pfam" id="PF08457">
    <property type="entry name" value="Sfi1"/>
    <property type="match status" value="2"/>
</dbReference>
<comment type="caution">
    <text evidence="3">The sequence shown here is derived from an EMBL/GenBank/DDBJ whole genome shotgun (WGS) entry which is preliminary data.</text>
</comment>
<dbReference type="Proteomes" id="UP001383192">
    <property type="component" value="Unassembled WGS sequence"/>
</dbReference>
<reference evidence="3 4" key="1">
    <citation type="submission" date="2024-01" db="EMBL/GenBank/DDBJ databases">
        <title>A draft genome for a cacao thread blight-causing isolate of Paramarasmius palmivorus.</title>
        <authorList>
            <person name="Baruah I.K."/>
            <person name="Bukari Y."/>
            <person name="Amoako-Attah I."/>
            <person name="Meinhardt L.W."/>
            <person name="Bailey B.A."/>
            <person name="Cohen S.P."/>
        </authorList>
    </citation>
    <scope>NUCLEOTIDE SEQUENCE [LARGE SCALE GENOMIC DNA]</scope>
    <source>
        <strain evidence="3 4">GH-12</strain>
    </source>
</reference>